<evidence type="ECO:0000256" key="1">
    <source>
        <dbReference type="ARBA" id="ARBA00022676"/>
    </source>
</evidence>
<dbReference type="PANTHER" id="PTHR11927:SF9">
    <property type="entry name" value="L-FUCOSYLTRANSFERASE"/>
    <property type="match status" value="1"/>
</dbReference>
<comment type="similarity">
    <text evidence="3">Belongs to the glycosyltransferase 11 family.</text>
</comment>
<evidence type="ECO:0000256" key="3">
    <source>
        <dbReference type="RuleBase" id="RU363129"/>
    </source>
</evidence>
<dbReference type="EMBL" id="JAIWYP010000001">
    <property type="protein sequence ID" value="KAH3880212.1"/>
    <property type="molecule type" value="Genomic_DNA"/>
</dbReference>
<sequence length="72" mass="7860">MAFLEGNLASVDMAVQGSCDHTIVSTGSFGWWAAWLAGGTTIISKHQAVNGSQLDKQFVLTEYFLPNWIILD</sequence>
<evidence type="ECO:0000256" key="2">
    <source>
        <dbReference type="ARBA" id="ARBA00022679"/>
    </source>
</evidence>
<keyword evidence="3" id="KW-0812">Transmembrane</keyword>
<dbReference type="Proteomes" id="UP000828390">
    <property type="component" value="Unassembled WGS sequence"/>
</dbReference>
<evidence type="ECO:0000313" key="5">
    <source>
        <dbReference type="Proteomes" id="UP000828390"/>
    </source>
</evidence>
<keyword evidence="1 3" id="KW-0328">Glycosyltransferase</keyword>
<dbReference type="PANTHER" id="PTHR11927">
    <property type="entry name" value="GALACTOSIDE 2-L-FUCOSYLTRANSFERASE"/>
    <property type="match status" value="1"/>
</dbReference>
<dbReference type="InterPro" id="IPR002516">
    <property type="entry name" value="Glyco_trans_11"/>
</dbReference>
<dbReference type="GO" id="GO:0008107">
    <property type="term" value="F:galactoside 2-alpha-L-fucosyltransferase activity"/>
    <property type="evidence" value="ECO:0007669"/>
    <property type="project" value="InterPro"/>
</dbReference>
<keyword evidence="3" id="KW-0333">Golgi apparatus</keyword>
<name>A0A9D4MS39_DREPO</name>
<comment type="subcellular location">
    <subcellularLocation>
        <location evidence="3">Golgi apparatus</location>
        <location evidence="3">Golgi stack membrane</location>
        <topology evidence="3">Single-pass type II membrane protein</topology>
    </subcellularLocation>
</comment>
<keyword evidence="3" id="KW-0325">Glycoprotein</keyword>
<reference evidence="4" key="2">
    <citation type="submission" date="2020-11" db="EMBL/GenBank/DDBJ databases">
        <authorList>
            <person name="McCartney M.A."/>
            <person name="Auch B."/>
            <person name="Kono T."/>
            <person name="Mallez S."/>
            <person name="Becker A."/>
            <person name="Gohl D.M."/>
            <person name="Silverstein K.A.T."/>
            <person name="Koren S."/>
            <person name="Bechman K.B."/>
            <person name="Herman A."/>
            <person name="Abrahante J.E."/>
            <person name="Garbe J."/>
        </authorList>
    </citation>
    <scope>NUCLEOTIDE SEQUENCE</scope>
    <source>
        <strain evidence="4">Duluth1</strain>
        <tissue evidence="4">Whole animal</tissue>
    </source>
</reference>
<comment type="caution">
    <text evidence="4">The sequence shown here is derived from an EMBL/GenBank/DDBJ whole genome shotgun (WGS) entry which is preliminary data.</text>
</comment>
<gene>
    <name evidence="4" type="ORF">DPMN_004122</name>
</gene>
<reference evidence="4" key="1">
    <citation type="journal article" date="2019" name="bioRxiv">
        <title>The Genome of the Zebra Mussel, Dreissena polymorpha: A Resource for Invasive Species Research.</title>
        <authorList>
            <person name="McCartney M.A."/>
            <person name="Auch B."/>
            <person name="Kono T."/>
            <person name="Mallez S."/>
            <person name="Zhang Y."/>
            <person name="Obille A."/>
            <person name="Becker A."/>
            <person name="Abrahante J.E."/>
            <person name="Garbe J."/>
            <person name="Badalamenti J.P."/>
            <person name="Herman A."/>
            <person name="Mangelson H."/>
            <person name="Liachko I."/>
            <person name="Sullivan S."/>
            <person name="Sone E.D."/>
            <person name="Koren S."/>
            <person name="Silverstein K.A.T."/>
            <person name="Beckman K.B."/>
            <person name="Gohl D.M."/>
        </authorList>
    </citation>
    <scope>NUCLEOTIDE SEQUENCE</scope>
    <source>
        <strain evidence="4">Duluth1</strain>
        <tissue evidence="4">Whole animal</tissue>
    </source>
</reference>
<protein>
    <recommendedName>
        <fullName evidence="3">L-Fucosyltransferase</fullName>
        <ecNumber evidence="3">2.4.1.-</ecNumber>
    </recommendedName>
</protein>
<accession>A0A9D4MS39</accession>
<organism evidence="4 5">
    <name type="scientific">Dreissena polymorpha</name>
    <name type="common">Zebra mussel</name>
    <name type="synonym">Mytilus polymorpha</name>
    <dbReference type="NCBI Taxonomy" id="45954"/>
    <lineage>
        <taxon>Eukaryota</taxon>
        <taxon>Metazoa</taxon>
        <taxon>Spiralia</taxon>
        <taxon>Lophotrochozoa</taxon>
        <taxon>Mollusca</taxon>
        <taxon>Bivalvia</taxon>
        <taxon>Autobranchia</taxon>
        <taxon>Heteroconchia</taxon>
        <taxon>Euheterodonta</taxon>
        <taxon>Imparidentia</taxon>
        <taxon>Neoheterodontei</taxon>
        <taxon>Myida</taxon>
        <taxon>Dreissenoidea</taxon>
        <taxon>Dreissenidae</taxon>
        <taxon>Dreissena</taxon>
    </lineage>
</organism>
<keyword evidence="3" id="KW-0735">Signal-anchor</keyword>
<dbReference type="Pfam" id="PF01531">
    <property type="entry name" value="Glyco_transf_11"/>
    <property type="match status" value="1"/>
</dbReference>
<dbReference type="AlphaFoldDB" id="A0A9D4MS39"/>
<dbReference type="EC" id="2.4.1.-" evidence="3"/>
<evidence type="ECO:0000313" key="4">
    <source>
        <dbReference type="EMBL" id="KAH3880212.1"/>
    </source>
</evidence>
<dbReference type="GO" id="GO:0005975">
    <property type="term" value="P:carbohydrate metabolic process"/>
    <property type="evidence" value="ECO:0007669"/>
    <property type="project" value="InterPro"/>
</dbReference>
<keyword evidence="2 3" id="KW-0808">Transferase</keyword>
<dbReference type="GO" id="GO:0032580">
    <property type="term" value="C:Golgi cisterna membrane"/>
    <property type="evidence" value="ECO:0007669"/>
    <property type="project" value="UniProtKB-SubCell"/>
</dbReference>
<keyword evidence="5" id="KW-1185">Reference proteome</keyword>
<comment type="pathway">
    <text evidence="3">Protein modification; protein glycosylation.</text>
</comment>
<proteinExistence type="inferred from homology"/>